<gene>
    <name evidence="2" type="ORF">SEMRO_1162_G247870.1</name>
</gene>
<proteinExistence type="predicted"/>
<evidence type="ECO:0000256" key="1">
    <source>
        <dbReference type="SAM" id="MobiDB-lite"/>
    </source>
</evidence>
<dbReference type="EMBL" id="CAICTM010001160">
    <property type="protein sequence ID" value="CAB9521082.1"/>
    <property type="molecule type" value="Genomic_DNA"/>
</dbReference>
<name>A0A9N8HQ60_9STRA</name>
<dbReference type="Proteomes" id="UP001153069">
    <property type="component" value="Unassembled WGS sequence"/>
</dbReference>
<evidence type="ECO:0000313" key="3">
    <source>
        <dbReference type="Proteomes" id="UP001153069"/>
    </source>
</evidence>
<dbReference type="OrthoDB" id="42643at2759"/>
<evidence type="ECO:0000313" key="2">
    <source>
        <dbReference type="EMBL" id="CAB9521082.1"/>
    </source>
</evidence>
<accession>A0A9N8HQ60</accession>
<organism evidence="2 3">
    <name type="scientific">Seminavis robusta</name>
    <dbReference type="NCBI Taxonomy" id="568900"/>
    <lineage>
        <taxon>Eukaryota</taxon>
        <taxon>Sar</taxon>
        <taxon>Stramenopiles</taxon>
        <taxon>Ochrophyta</taxon>
        <taxon>Bacillariophyta</taxon>
        <taxon>Bacillariophyceae</taxon>
        <taxon>Bacillariophycidae</taxon>
        <taxon>Naviculales</taxon>
        <taxon>Naviculaceae</taxon>
        <taxon>Seminavis</taxon>
    </lineage>
</organism>
<protein>
    <submittedName>
        <fullName evidence="2">Uncharacterized protein</fullName>
    </submittedName>
</protein>
<comment type="caution">
    <text evidence="2">The sequence shown here is derived from an EMBL/GenBank/DDBJ whole genome shotgun (WGS) entry which is preliminary data.</text>
</comment>
<dbReference type="InterPro" id="IPR027417">
    <property type="entry name" value="P-loop_NTPase"/>
</dbReference>
<feature type="region of interest" description="Disordered" evidence="1">
    <location>
        <begin position="79"/>
        <end position="125"/>
    </location>
</feature>
<dbReference type="AlphaFoldDB" id="A0A9N8HQ60"/>
<sequence length="842" mass="95902">MQQIDIVSAVPTRTKSFAVSAVWILMLLVVVRVSTNSSVSLGFDDDKQKRRVSRTEGTFWKKKQLLVNGGVDDDLPFDDDFTLDGVEQDNPANDRLVDDNGAPEPSSVQTSDPPILEAGDRSVLHEPAPLMTMEPRSTEVREGNSNNAVVVIPRMDRKIALVHVGKTGGNTVRAAFPRLACCRERTARQMNRCYDESFRKESPISNQFDAELHMFLGNTTFLKSYTTFVWTMRNPVSRAISSYKYLHHNNTKSQASRSTHPLKQQFYKLCFPTLPDLWKTADEIFQPDTKELKPGELQTYCQQMLMTVMKGQDPNVWQINMHLRDNYKFYYSKTMEQYPGKEIMVFRTDHMWDDIKALDRATGGRGANDEDGRVSNKNIVVSNGASPSKAQFQAMCCLLWEDIVIYQELISIAVNLDFASKLEAMQDVWTTCGIDSSSLDQFKPEVGTQQAAQYSVFGFSWSSWHEQTCPPLPLKSDFKFNWTLSVENTEPTPDSKRNAPLDEALKAYPLTSKETIWDMKRKIAFANVGQAGGNDVRMAFPRMWCKRKSEDLDEIRSCVDKTYRKDSPISNAFDLELHMSLGSPNKLQSHTTFAFTMRNPIWRSIAAYQYLHHNNTSSQLAQSTHPLKETFYKQCFPTLVILLDTIDGIYKRARVGKDEEPPALEYCEELAITVFKGANIQVGSINAHLRDNYQYYYQHTAMNYPEKEIMAFRADHIWDDLENLDKATGGPGVLFEHDVATKDAKATKQPRHRSLCCVLWEELETYQTILNRATNLDGLSKAESMRDVWETCGIGGFDQFNDKVDENATRGKFDPPVLFTFSWKRWHAKSCPVVGLSADFVL</sequence>
<reference evidence="2" key="1">
    <citation type="submission" date="2020-06" db="EMBL/GenBank/DDBJ databases">
        <authorList>
            <consortium name="Plant Systems Biology data submission"/>
        </authorList>
    </citation>
    <scope>NUCLEOTIDE SEQUENCE</scope>
    <source>
        <strain evidence="2">D6</strain>
    </source>
</reference>
<keyword evidence="3" id="KW-1185">Reference proteome</keyword>
<dbReference type="Gene3D" id="3.40.50.300">
    <property type="entry name" value="P-loop containing nucleotide triphosphate hydrolases"/>
    <property type="match status" value="1"/>
</dbReference>